<evidence type="ECO:0000256" key="1">
    <source>
        <dbReference type="ARBA" id="ARBA00022490"/>
    </source>
</evidence>
<evidence type="ECO:0000256" key="8">
    <source>
        <dbReference type="HAMAP-Rule" id="MF_00316"/>
    </source>
</evidence>
<protein>
    <recommendedName>
        <fullName evidence="8">Probable molybdenum cofactor guanylyltransferase</fullName>
        <shortName evidence="8">MoCo guanylyltransferase</shortName>
        <ecNumber evidence="8">2.7.7.77</ecNumber>
    </recommendedName>
    <alternativeName>
        <fullName evidence="8">GTP:molybdopterin guanylyltransferase</fullName>
    </alternativeName>
    <alternativeName>
        <fullName evidence="8">Mo-MPT guanylyltransferase</fullName>
    </alternativeName>
    <alternativeName>
        <fullName evidence="8">Molybdopterin guanylyltransferase</fullName>
    </alternativeName>
    <alternativeName>
        <fullName evidence="8">Molybdopterin-guanine dinucleotide synthase</fullName>
        <shortName evidence="8">MGD synthase</shortName>
    </alternativeName>
</protein>
<evidence type="ECO:0000256" key="4">
    <source>
        <dbReference type="ARBA" id="ARBA00022741"/>
    </source>
</evidence>
<comment type="domain">
    <text evidence="8">The N-terminal domain determines nucleotide recognition and specific binding, while the C-terminal domain determines the specific binding to the target protein.</text>
</comment>
<keyword evidence="4 8" id="KW-0547">Nucleotide-binding</keyword>
<evidence type="ECO:0000256" key="6">
    <source>
        <dbReference type="ARBA" id="ARBA00023134"/>
    </source>
</evidence>
<sequence>MTHHFLSNMTGIILCGGLSSRMGSDKGLLRTDVANWATDAARKLQDLGIPVKASINTLQENSYAHSLPGVELITDNTVLPVKGPLLGLLSAHIANPTEDLFILACDMPLMETFLLKELYTLYQKQDAEVFLYTNEGEAEPLCAIYTAAALHQIMTMLREGQLKKFSMKFTLDHLRLATLPLKEEQKKYFRNFNAHADLNGL</sequence>
<feature type="binding site" evidence="8">
    <location>
        <position position="106"/>
    </location>
    <ligand>
        <name>GTP</name>
        <dbReference type="ChEBI" id="CHEBI:37565"/>
    </ligand>
</feature>
<keyword evidence="1 8" id="KW-0963">Cytoplasm</keyword>
<comment type="function">
    <text evidence="8">Transfers a GMP moiety from GTP to Mo-molybdopterin (Mo-MPT) cofactor (Moco or molybdenum cofactor) to form Mo-molybdopterin guanine dinucleotide (Mo-MGD) cofactor.</text>
</comment>
<proteinExistence type="inferred from homology"/>
<dbReference type="SUPFAM" id="SSF53448">
    <property type="entry name" value="Nucleotide-diphospho-sugar transferases"/>
    <property type="match status" value="1"/>
</dbReference>
<dbReference type="EC" id="2.7.7.77" evidence="8"/>
<dbReference type="Proteomes" id="UP001325680">
    <property type="component" value="Chromosome"/>
</dbReference>
<evidence type="ECO:0000256" key="7">
    <source>
        <dbReference type="ARBA" id="ARBA00023150"/>
    </source>
</evidence>
<evidence type="ECO:0000256" key="3">
    <source>
        <dbReference type="ARBA" id="ARBA00022723"/>
    </source>
</evidence>
<dbReference type="Gene3D" id="3.90.550.10">
    <property type="entry name" value="Spore Coat Polysaccharide Biosynthesis Protein SpsA, Chain A"/>
    <property type="match status" value="1"/>
</dbReference>
<gene>
    <name evidence="8" type="primary">mobA</name>
    <name evidence="10" type="ORF">U0035_18630</name>
</gene>
<dbReference type="RefSeq" id="WP_162817913.1">
    <property type="nucleotide sequence ID" value="NZ_CP139960.1"/>
</dbReference>
<feature type="binding site" evidence="8">
    <location>
        <position position="106"/>
    </location>
    <ligand>
        <name>Mg(2+)</name>
        <dbReference type="ChEBI" id="CHEBI:18420"/>
    </ligand>
</feature>
<dbReference type="CDD" id="cd02503">
    <property type="entry name" value="MobA"/>
    <property type="match status" value="1"/>
</dbReference>
<keyword evidence="6 8" id="KW-0342">GTP-binding</keyword>
<dbReference type="GO" id="GO:0061603">
    <property type="term" value="F:molybdenum cofactor guanylyltransferase activity"/>
    <property type="evidence" value="ECO:0007669"/>
    <property type="project" value="UniProtKB-EC"/>
</dbReference>
<keyword evidence="2 8" id="KW-0808">Transferase</keyword>
<evidence type="ECO:0000313" key="10">
    <source>
        <dbReference type="EMBL" id="WQD37691.1"/>
    </source>
</evidence>
<reference evidence="10 11" key="1">
    <citation type="submission" date="2023-12" db="EMBL/GenBank/DDBJ databases">
        <title>Genome sequencing and assembly of bacterial species from a model synthetic community.</title>
        <authorList>
            <person name="Hogle S.L."/>
        </authorList>
    </citation>
    <scope>NUCLEOTIDE SEQUENCE [LARGE SCALE GENOMIC DNA]</scope>
    <source>
        <strain evidence="10 11">HAMBI_3031</strain>
    </source>
</reference>
<keyword evidence="5 8" id="KW-0460">Magnesium</keyword>
<keyword evidence="7 8" id="KW-0501">Molybdenum cofactor biosynthesis</keyword>
<evidence type="ECO:0000259" key="9">
    <source>
        <dbReference type="Pfam" id="PF12804"/>
    </source>
</evidence>
<dbReference type="InterPro" id="IPR013482">
    <property type="entry name" value="Molybde_CF_guanTrfase"/>
</dbReference>
<evidence type="ECO:0000256" key="5">
    <source>
        <dbReference type="ARBA" id="ARBA00022842"/>
    </source>
</evidence>
<keyword evidence="10" id="KW-0548">Nucleotidyltransferase</keyword>
<feature type="binding site" evidence="8">
    <location>
        <position position="26"/>
    </location>
    <ligand>
        <name>GTP</name>
        <dbReference type="ChEBI" id="CHEBI:37565"/>
    </ligand>
</feature>
<dbReference type="HAMAP" id="MF_00316">
    <property type="entry name" value="MobA"/>
    <property type="match status" value="1"/>
</dbReference>
<name>A0ABZ0W6I5_9BACT</name>
<comment type="similarity">
    <text evidence="8">Belongs to the MobA family.</text>
</comment>
<comment type="catalytic activity">
    <reaction evidence="8">
        <text>Mo-molybdopterin + GTP + H(+) = Mo-molybdopterin guanine dinucleotide + diphosphate</text>
        <dbReference type="Rhea" id="RHEA:34243"/>
        <dbReference type="ChEBI" id="CHEBI:15378"/>
        <dbReference type="ChEBI" id="CHEBI:33019"/>
        <dbReference type="ChEBI" id="CHEBI:37565"/>
        <dbReference type="ChEBI" id="CHEBI:71302"/>
        <dbReference type="ChEBI" id="CHEBI:71310"/>
        <dbReference type="EC" id="2.7.7.77"/>
    </reaction>
</comment>
<evidence type="ECO:0000256" key="2">
    <source>
        <dbReference type="ARBA" id="ARBA00022679"/>
    </source>
</evidence>
<evidence type="ECO:0000313" key="11">
    <source>
        <dbReference type="Proteomes" id="UP001325680"/>
    </source>
</evidence>
<keyword evidence="3 8" id="KW-0479">Metal-binding</keyword>
<feature type="domain" description="MobA-like NTP transferase" evidence="9">
    <location>
        <begin position="11"/>
        <end position="165"/>
    </location>
</feature>
<dbReference type="PANTHER" id="PTHR19136">
    <property type="entry name" value="MOLYBDENUM COFACTOR GUANYLYLTRANSFERASE"/>
    <property type="match status" value="1"/>
</dbReference>
<dbReference type="EMBL" id="CP139960">
    <property type="protein sequence ID" value="WQD37691.1"/>
    <property type="molecule type" value="Genomic_DNA"/>
</dbReference>
<comment type="subcellular location">
    <subcellularLocation>
        <location evidence="8">Cytoplasm</location>
    </subcellularLocation>
</comment>
<comment type="cofactor">
    <cofactor evidence="8">
        <name>Mg(2+)</name>
        <dbReference type="ChEBI" id="CHEBI:18420"/>
    </cofactor>
</comment>
<organism evidence="10 11">
    <name type="scientific">Niabella yanshanensis</name>
    <dbReference type="NCBI Taxonomy" id="577386"/>
    <lineage>
        <taxon>Bacteria</taxon>
        <taxon>Pseudomonadati</taxon>
        <taxon>Bacteroidota</taxon>
        <taxon>Chitinophagia</taxon>
        <taxon>Chitinophagales</taxon>
        <taxon>Chitinophagaceae</taxon>
        <taxon>Niabella</taxon>
    </lineage>
</organism>
<dbReference type="InterPro" id="IPR029044">
    <property type="entry name" value="Nucleotide-diphossugar_trans"/>
</dbReference>
<accession>A0ABZ0W6I5</accession>
<feature type="binding site" evidence="8">
    <location>
        <position position="75"/>
    </location>
    <ligand>
        <name>GTP</name>
        <dbReference type="ChEBI" id="CHEBI:37565"/>
    </ligand>
</feature>
<dbReference type="InterPro" id="IPR025877">
    <property type="entry name" value="MobA-like_NTP_Trfase"/>
</dbReference>
<dbReference type="PANTHER" id="PTHR19136:SF81">
    <property type="entry name" value="MOLYBDENUM COFACTOR GUANYLYLTRANSFERASE"/>
    <property type="match status" value="1"/>
</dbReference>
<dbReference type="Pfam" id="PF12804">
    <property type="entry name" value="NTP_transf_3"/>
    <property type="match status" value="1"/>
</dbReference>
<feature type="binding site" evidence="8">
    <location>
        <begin position="14"/>
        <end position="16"/>
    </location>
    <ligand>
        <name>GTP</name>
        <dbReference type="ChEBI" id="CHEBI:37565"/>
    </ligand>
</feature>
<comment type="caution">
    <text evidence="8">Lacks conserved residue(s) required for the propagation of feature annotation.</text>
</comment>
<keyword evidence="11" id="KW-1185">Reference proteome</keyword>